<protein>
    <recommendedName>
        <fullName evidence="3">Glycosyl transferase</fullName>
    </recommendedName>
</protein>
<dbReference type="Gene3D" id="3.40.50.2000">
    <property type="entry name" value="Glycogen Phosphorylase B"/>
    <property type="match status" value="3"/>
</dbReference>
<dbReference type="SUPFAM" id="SSF53756">
    <property type="entry name" value="UDP-Glycosyltransferase/glycogen phosphorylase"/>
    <property type="match status" value="1"/>
</dbReference>
<dbReference type="OrthoDB" id="6620093at2"/>
<organism evidence="1 2">
    <name type="scientific">Actinophytocola oryzae</name>
    <dbReference type="NCBI Taxonomy" id="502181"/>
    <lineage>
        <taxon>Bacteria</taxon>
        <taxon>Bacillati</taxon>
        <taxon>Actinomycetota</taxon>
        <taxon>Actinomycetes</taxon>
        <taxon>Pseudonocardiales</taxon>
        <taxon>Pseudonocardiaceae</taxon>
    </lineage>
</organism>
<comment type="caution">
    <text evidence="1">The sequence shown here is derived from an EMBL/GenBank/DDBJ whole genome shotgun (WGS) entry which is preliminary data.</text>
</comment>
<dbReference type="AlphaFoldDB" id="A0A4V3FU33"/>
<evidence type="ECO:0008006" key="3">
    <source>
        <dbReference type="Google" id="ProtNLM"/>
    </source>
</evidence>
<evidence type="ECO:0000313" key="1">
    <source>
        <dbReference type="EMBL" id="TDV53691.1"/>
    </source>
</evidence>
<evidence type="ECO:0000313" key="2">
    <source>
        <dbReference type="Proteomes" id="UP000294927"/>
    </source>
</evidence>
<reference evidence="1 2" key="1">
    <citation type="submission" date="2019-03" db="EMBL/GenBank/DDBJ databases">
        <title>Genomic Encyclopedia of Archaeal and Bacterial Type Strains, Phase II (KMG-II): from individual species to whole genera.</title>
        <authorList>
            <person name="Goeker M."/>
        </authorList>
    </citation>
    <scope>NUCLEOTIDE SEQUENCE [LARGE SCALE GENOMIC DNA]</scope>
    <source>
        <strain evidence="1 2">DSM 45499</strain>
    </source>
</reference>
<name>A0A4V3FU33_9PSEU</name>
<dbReference type="RefSeq" id="WP_133902727.1">
    <property type="nucleotide sequence ID" value="NZ_SOCP01000004.1"/>
</dbReference>
<keyword evidence="2" id="KW-1185">Reference proteome</keyword>
<dbReference type="EMBL" id="SOCP01000004">
    <property type="protein sequence ID" value="TDV53691.1"/>
    <property type="molecule type" value="Genomic_DNA"/>
</dbReference>
<proteinExistence type="predicted"/>
<accession>A0A4V3FU33</accession>
<sequence>MHLLFLSRPDRGHLYPTLRLAEELGRRGHQVTFASGDPYVDESAGPGVRILRFGRSERELPDMPVFRARGRVDAVVADPRTAGAATELGGGWGVPVVVAGTNLPAGYDWPGDRSHSAYVFALPGPRGAVHDPWRPGGRRPVLLVDGPPIGPLVRAFGDSEWQVVVGDSTRFAGLPHADVFLTDGRLPAVSAALRAGVPMLLAPKSAEETANAEQVVALGIGRLAVLEELLGEQLRQRVEWLRTDEPTLATARRLATVIDAAGAPDTAADHLEDHLGKPPLAQAA</sequence>
<gene>
    <name evidence="1" type="ORF">CLV71_104159</name>
</gene>
<dbReference type="Proteomes" id="UP000294927">
    <property type="component" value="Unassembled WGS sequence"/>
</dbReference>